<accession>A0AAE3J4D7</accession>
<dbReference type="SUPFAM" id="SSF49785">
    <property type="entry name" value="Galactose-binding domain-like"/>
    <property type="match status" value="1"/>
</dbReference>
<dbReference type="AlphaFoldDB" id="A0AAE3J4D7"/>
<dbReference type="Proteomes" id="UP001197875">
    <property type="component" value="Unassembled WGS sequence"/>
</dbReference>
<comment type="caution">
    <text evidence="1">The sequence shown here is derived from an EMBL/GenBank/DDBJ whole genome shotgun (WGS) entry which is preliminary data.</text>
</comment>
<dbReference type="EMBL" id="JAJEPR010000001">
    <property type="protein sequence ID" value="MCC2188366.1"/>
    <property type="molecule type" value="Genomic_DNA"/>
</dbReference>
<protein>
    <recommendedName>
        <fullName evidence="3">Glycosyl hydrolases family 2, sugar binding domain</fullName>
    </recommendedName>
</protein>
<dbReference type="Gene3D" id="2.60.120.260">
    <property type="entry name" value="Galactose-binding domain-like"/>
    <property type="match status" value="1"/>
</dbReference>
<evidence type="ECO:0008006" key="3">
    <source>
        <dbReference type="Google" id="ProtNLM"/>
    </source>
</evidence>
<sequence>MNTEKSYLCPLFWQHHEEEAVLREELQRMKENGIGGFIVEARPHPDYLEENWWKDLTILLDEAKKLDMEMWIFDDGDYPSGKANGLLVKKYPELTKRYMAVQSIDALGPAKSRSVLIDAWLRPEEELLCVLAGKRIDHKDRFDGDTLIDLSDYVKNGILYWDIPEGEWRIFVIKITKNGGEEWTKDYLNPCDPEGTRAYLDLIYEEHYRHFKDEFGKTIKGFFTDEPRFGNCQGYDKNIGSDMVLPWSKTLLAELSDYGMGDMKRYLPALWFDCGEKTPDVRYAYMDTVSRRFQKYFVGQLGDWCRAHQVRLIGHVVEENGAHARLGYGSGHYFRSMDGMDTAGIDVVNNIYPGRTEGNFWTAFNNYDTTFNHWGLSKMASSSANLDAKKQGNSICEAFGAYGWSEGLKAMKWITDAMCVRGINHIVPHAFSPAKFPAPDCPPHFYARGLNPQFRAFHQWSAYTNRVCDRISGGKHIAPAAVLYHAEAEWGGKYQPFEEVVKLLMQNQIDCEVVWSDILTDREKSSMKDGMLQINSESFRVLVVPYAEYLPHGLTERLRELAEEGLPVIFLKDYPKRSYFGSEFIPRDGMLRCDEETLIPLLESLNIKDIIPLEKKEHLAYYHYRKGSIDRYFFVNEGLTDTISVQIRFHDNREACFYDPMSGELLKAEQRVFLSGEEEGREVKLLLRPYESIFVVFGENTEACVENRKMKETIGWNILGLPESGWSMESSSYDTYPAFKAVEEHTLCDLSAPDKMPDFSGTIRYRLHFDGAEAREAVLSLGEVYETAIVWLNGQKVGEAICPPYRFYLPEGSLLPGENEIVVEVINTLEKAHHENPFDRYWVQEPTGLLGPIEILWK</sequence>
<keyword evidence="2" id="KW-1185">Reference proteome</keyword>
<name>A0AAE3J4D7_9FIRM</name>
<dbReference type="PANTHER" id="PTHR36848">
    <property type="entry name" value="DNA-BINDING PROTEIN (PUTATIVE SECRETED PROTEIN)-RELATED"/>
    <property type="match status" value="1"/>
</dbReference>
<dbReference type="InterPro" id="IPR053161">
    <property type="entry name" value="Ulvan_degrading_GH"/>
</dbReference>
<dbReference type="PANTHER" id="PTHR36848:SF2">
    <property type="entry name" value="SECRETED PROTEIN"/>
    <property type="match status" value="1"/>
</dbReference>
<dbReference type="Pfam" id="PF17132">
    <property type="entry name" value="Glyco_hydro_106"/>
    <property type="match status" value="1"/>
</dbReference>
<dbReference type="InterPro" id="IPR008979">
    <property type="entry name" value="Galactose-bd-like_sf"/>
</dbReference>
<dbReference type="RefSeq" id="WP_227613977.1">
    <property type="nucleotide sequence ID" value="NZ_JAJEPR010000001.1"/>
</dbReference>
<reference evidence="1 2" key="1">
    <citation type="submission" date="2021-10" db="EMBL/GenBank/DDBJ databases">
        <title>Anaerobic single-cell dispensing facilitates the cultivation of human gut bacteria.</title>
        <authorList>
            <person name="Afrizal A."/>
        </authorList>
    </citation>
    <scope>NUCLEOTIDE SEQUENCE [LARGE SCALE GENOMIC DNA]</scope>
    <source>
        <strain evidence="1 2">CLA-AA-H277</strain>
    </source>
</reference>
<evidence type="ECO:0000313" key="2">
    <source>
        <dbReference type="Proteomes" id="UP001197875"/>
    </source>
</evidence>
<proteinExistence type="predicted"/>
<evidence type="ECO:0000313" key="1">
    <source>
        <dbReference type="EMBL" id="MCC2188366.1"/>
    </source>
</evidence>
<organism evidence="1 2">
    <name type="scientific">Fusicatenibacter faecihominis</name>
    <dbReference type="NCBI Taxonomy" id="2881276"/>
    <lineage>
        <taxon>Bacteria</taxon>
        <taxon>Bacillati</taxon>
        <taxon>Bacillota</taxon>
        <taxon>Clostridia</taxon>
        <taxon>Lachnospirales</taxon>
        <taxon>Lachnospiraceae</taxon>
        <taxon>Fusicatenibacter</taxon>
    </lineage>
</organism>
<gene>
    <name evidence="1" type="ORF">LKD71_00780</name>
</gene>